<gene>
    <name evidence="2" type="ORF">NVS88_14870</name>
</gene>
<dbReference type="Proteomes" id="UP001152755">
    <property type="component" value="Unassembled WGS sequence"/>
</dbReference>
<evidence type="ECO:0000259" key="1">
    <source>
        <dbReference type="Pfam" id="PF25863"/>
    </source>
</evidence>
<dbReference type="RefSeq" id="WP_332520277.1">
    <property type="nucleotide sequence ID" value="NZ_JANRHA010000010.1"/>
</dbReference>
<sequence length="271" mass="28204">MVLAGRGTAATEEIESVLADVRARAAAGMTGTPWLLMATAIAGAGDARHIAEFARHVSAGCPETVLGEVRSRLEKDARSGRSGATAMLAMLVAYRSDPPEFDAAAQWMDAAVADGCAEAPEALNALTEPAVGIPEPAAARLPDEAPEKAPTIEIVAAADEEPTTTDVERLLASSAFGDQIRLAGRIVVKQEQIGALLDALLAVPSRELTLAQAAAVLELPTGRVQGALLQVKRVLDVEGYEVLAIDGPVVRLDERTLREQFGLDIAVGVSA</sequence>
<organism evidence="2 3">
    <name type="scientific">Speluncibacter jeojiensis</name>
    <dbReference type="NCBI Taxonomy" id="2710754"/>
    <lineage>
        <taxon>Bacteria</taxon>
        <taxon>Bacillati</taxon>
        <taxon>Actinomycetota</taxon>
        <taxon>Actinomycetes</taxon>
        <taxon>Mycobacteriales</taxon>
        <taxon>Speluncibacteraceae</taxon>
        <taxon>Speluncibacter</taxon>
    </lineage>
</organism>
<comment type="caution">
    <text evidence="2">The sequence shown here is derived from an EMBL/GenBank/DDBJ whole genome shotgun (WGS) entry which is preliminary data.</text>
</comment>
<evidence type="ECO:0000313" key="2">
    <source>
        <dbReference type="EMBL" id="MDG3015842.1"/>
    </source>
</evidence>
<dbReference type="EMBL" id="JANRHA010000010">
    <property type="protein sequence ID" value="MDG3015842.1"/>
    <property type="molecule type" value="Genomic_DNA"/>
</dbReference>
<dbReference type="InterPro" id="IPR058882">
    <property type="entry name" value="PglZ_C"/>
</dbReference>
<accession>A0A9X4M2W3</accession>
<proteinExistence type="predicted"/>
<evidence type="ECO:0000313" key="3">
    <source>
        <dbReference type="Proteomes" id="UP001152755"/>
    </source>
</evidence>
<keyword evidence="3" id="KW-1185">Reference proteome</keyword>
<dbReference type="Pfam" id="PF25863">
    <property type="entry name" value="PglZ_C"/>
    <property type="match status" value="1"/>
</dbReference>
<protein>
    <recommendedName>
        <fullName evidence="1">Alkaline phosphatase-like protein PglZ C-terminal domain-containing protein</fullName>
    </recommendedName>
</protein>
<dbReference type="AlphaFoldDB" id="A0A9X4M2W3"/>
<reference evidence="2" key="1">
    <citation type="submission" date="2022-08" db="EMBL/GenBank/DDBJ databases">
        <title>Genome analysis of Corynebacteriales strain.</title>
        <authorList>
            <person name="Lee S.D."/>
        </authorList>
    </citation>
    <scope>NUCLEOTIDE SEQUENCE</scope>
    <source>
        <strain evidence="2">D3-21</strain>
    </source>
</reference>
<feature type="domain" description="Alkaline phosphatase-like protein PglZ C-terminal" evidence="1">
    <location>
        <begin position="163"/>
        <end position="262"/>
    </location>
</feature>
<name>A0A9X4M2W3_9ACTN</name>